<evidence type="ECO:0000313" key="3">
    <source>
        <dbReference type="Proteomes" id="UP000232145"/>
    </source>
</evidence>
<protein>
    <submittedName>
        <fullName evidence="2">ABC transporter ATP-binding protein</fullName>
    </submittedName>
</protein>
<evidence type="ECO:0000259" key="1">
    <source>
        <dbReference type="Pfam" id="PF03625"/>
    </source>
</evidence>
<dbReference type="PIRSF" id="PIRSF021774">
    <property type="entry name" value="UCP021774"/>
    <property type="match status" value="1"/>
</dbReference>
<evidence type="ECO:0000313" key="2">
    <source>
        <dbReference type="EMBL" id="PJZ83408.1"/>
    </source>
</evidence>
<dbReference type="Gene3D" id="3.30.310.70">
    <property type="entry name" value="TT1751-like domain"/>
    <property type="match status" value="1"/>
</dbReference>
<sequence>MLGLTVHRKKSFEETITDTTEALKKEGFGVLTTIDVKNTLKEKIGVDFKRYTILGACNPSFAHKALQTADEIGLLLPCNVVVTEEKNGETKVSIFDPMTMTKLVQNPELEKIAKEVQEKLIQVIHHLHE</sequence>
<gene>
    <name evidence="2" type="ORF">CH364_17230</name>
</gene>
<feature type="domain" description="DUF302" evidence="1">
    <location>
        <begin position="34"/>
        <end position="97"/>
    </location>
</feature>
<name>A0A2N0AGH8_9LEPT</name>
<dbReference type="PANTHER" id="PTHR38342">
    <property type="entry name" value="SLR5037 PROTEIN"/>
    <property type="match status" value="1"/>
</dbReference>
<accession>A0A2N0AGH8</accession>
<keyword evidence="3" id="KW-1185">Reference proteome</keyword>
<comment type="caution">
    <text evidence="2">The sequence shown here is derived from an EMBL/GenBank/DDBJ whole genome shotgun (WGS) entry which is preliminary data.</text>
</comment>
<organism evidence="2 3">
    <name type="scientific">Leptospira harrisiae</name>
    <dbReference type="NCBI Taxonomy" id="2023189"/>
    <lineage>
        <taxon>Bacteria</taxon>
        <taxon>Pseudomonadati</taxon>
        <taxon>Spirochaetota</taxon>
        <taxon>Spirochaetia</taxon>
        <taxon>Leptospirales</taxon>
        <taxon>Leptospiraceae</taxon>
        <taxon>Leptospira</taxon>
    </lineage>
</organism>
<dbReference type="CDD" id="cd14797">
    <property type="entry name" value="DUF302"/>
    <property type="match status" value="1"/>
</dbReference>
<dbReference type="PANTHER" id="PTHR38342:SF1">
    <property type="entry name" value="SLR5037 PROTEIN"/>
    <property type="match status" value="1"/>
</dbReference>
<dbReference type="InterPro" id="IPR035923">
    <property type="entry name" value="TT1751-like_sf"/>
</dbReference>
<dbReference type="Proteomes" id="UP000232145">
    <property type="component" value="Unassembled WGS sequence"/>
</dbReference>
<dbReference type="GO" id="GO:0005524">
    <property type="term" value="F:ATP binding"/>
    <property type="evidence" value="ECO:0007669"/>
    <property type="project" value="UniProtKB-KW"/>
</dbReference>
<reference evidence="2 3" key="1">
    <citation type="submission" date="2017-07" db="EMBL/GenBank/DDBJ databases">
        <title>Leptospira spp. isolated from tropical soils.</title>
        <authorList>
            <person name="Thibeaux R."/>
            <person name="Iraola G."/>
            <person name="Ferres I."/>
            <person name="Bierque E."/>
            <person name="Girault D."/>
            <person name="Soupe-Gilbert M.-E."/>
            <person name="Picardeau M."/>
            <person name="Goarant C."/>
        </authorList>
    </citation>
    <scope>NUCLEOTIDE SEQUENCE [LARGE SCALE GENOMIC DNA]</scope>
    <source>
        <strain evidence="2 3">FH2-B-A1</strain>
    </source>
</reference>
<dbReference type="OrthoDB" id="9791067at2"/>
<dbReference type="SUPFAM" id="SSF103247">
    <property type="entry name" value="TT1751-like"/>
    <property type="match status" value="1"/>
</dbReference>
<dbReference type="Pfam" id="PF03625">
    <property type="entry name" value="DUF302"/>
    <property type="match status" value="1"/>
</dbReference>
<dbReference type="InterPro" id="IPR016796">
    <property type="entry name" value="UCP021774"/>
</dbReference>
<dbReference type="InterPro" id="IPR005180">
    <property type="entry name" value="DUF302"/>
</dbReference>
<dbReference type="AlphaFoldDB" id="A0A2N0AGH8"/>
<keyword evidence="2" id="KW-0067">ATP-binding</keyword>
<proteinExistence type="predicted"/>
<dbReference type="RefSeq" id="WP_100745018.1">
    <property type="nucleotide sequence ID" value="NZ_NPDW01000003.1"/>
</dbReference>
<dbReference type="EMBL" id="NPDX01000006">
    <property type="protein sequence ID" value="PJZ83408.1"/>
    <property type="molecule type" value="Genomic_DNA"/>
</dbReference>
<keyword evidence="2" id="KW-0547">Nucleotide-binding</keyword>